<dbReference type="AlphaFoldDB" id="A0A919AP66"/>
<comment type="caution">
    <text evidence="5">The sequence shown here is derived from an EMBL/GenBank/DDBJ whole genome shotgun (WGS) entry which is preliminary data.</text>
</comment>
<dbReference type="NCBIfam" id="TIGR01543">
    <property type="entry name" value="proheadase_HK97"/>
    <property type="match status" value="1"/>
</dbReference>
<evidence type="ECO:0000256" key="2">
    <source>
        <dbReference type="ARBA" id="ARBA00022670"/>
    </source>
</evidence>
<evidence type="ECO:0000313" key="5">
    <source>
        <dbReference type="EMBL" id="GHF18111.1"/>
    </source>
</evidence>
<evidence type="ECO:0000256" key="3">
    <source>
        <dbReference type="ARBA" id="ARBA00022801"/>
    </source>
</evidence>
<dbReference type="Proteomes" id="UP000630923">
    <property type="component" value="Unassembled WGS sequence"/>
</dbReference>
<keyword evidence="6" id="KW-1185">Reference proteome</keyword>
<feature type="domain" description="Prohead serine protease" evidence="4">
    <location>
        <begin position="17"/>
        <end position="153"/>
    </location>
</feature>
<dbReference type="EMBL" id="BNCI01000001">
    <property type="protein sequence ID" value="GHF18111.1"/>
    <property type="molecule type" value="Genomic_DNA"/>
</dbReference>
<protein>
    <submittedName>
        <fullName evidence="5">Primosome assembly protein PriA</fullName>
    </submittedName>
</protein>
<dbReference type="GO" id="GO:0008233">
    <property type="term" value="F:peptidase activity"/>
    <property type="evidence" value="ECO:0007669"/>
    <property type="project" value="UniProtKB-KW"/>
</dbReference>
<evidence type="ECO:0000313" key="6">
    <source>
        <dbReference type="Proteomes" id="UP000630923"/>
    </source>
</evidence>
<accession>A0A919AP66</accession>
<sequence>MTLTEAETVSLPLEVKTTGAIGTFEGYGAIFGNVDRDGDQILPGAFELSLKERTPVLLWQHNSQEPIGRFDTVREDARGLFVKGRLLQHGRGLEAYDLLKMGALDGLSIGFVVKEAYRHPKTGVRQIKRADCMEISLVTFPANDLARVQSVKSVAGVRTERDFERFLRLHGFSKKQSKAITSRGFRKSIAEEVEDAGLVSQMHDRLRVHRPQAH</sequence>
<dbReference type="GO" id="GO:0006508">
    <property type="term" value="P:proteolysis"/>
    <property type="evidence" value="ECO:0007669"/>
    <property type="project" value="UniProtKB-KW"/>
</dbReference>
<evidence type="ECO:0000259" key="4">
    <source>
        <dbReference type="Pfam" id="PF04586"/>
    </source>
</evidence>
<dbReference type="InterPro" id="IPR006433">
    <property type="entry name" value="Prohead_protease"/>
</dbReference>
<keyword evidence="1" id="KW-1188">Viral release from host cell</keyword>
<reference evidence="5" key="2">
    <citation type="submission" date="2020-09" db="EMBL/GenBank/DDBJ databases">
        <authorList>
            <person name="Sun Q."/>
            <person name="Kim S."/>
        </authorList>
    </citation>
    <scope>NUCLEOTIDE SEQUENCE</scope>
    <source>
        <strain evidence="5">KCTC 42590</strain>
    </source>
</reference>
<evidence type="ECO:0000256" key="1">
    <source>
        <dbReference type="ARBA" id="ARBA00022612"/>
    </source>
</evidence>
<organism evidence="5 6">
    <name type="scientific">Kordiimonas sediminis</name>
    <dbReference type="NCBI Taxonomy" id="1735581"/>
    <lineage>
        <taxon>Bacteria</taxon>
        <taxon>Pseudomonadati</taxon>
        <taxon>Pseudomonadota</taxon>
        <taxon>Alphaproteobacteria</taxon>
        <taxon>Kordiimonadales</taxon>
        <taxon>Kordiimonadaceae</taxon>
        <taxon>Kordiimonas</taxon>
    </lineage>
</organism>
<dbReference type="RefSeq" id="WP_191250583.1">
    <property type="nucleotide sequence ID" value="NZ_BNCI01000001.1"/>
</dbReference>
<reference evidence="5" key="1">
    <citation type="journal article" date="2014" name="Int. J. Syst. Evol. Microbiol.">
        <title>Complete genome sequence of Corynebacterium casei LMG S-19264T (=DSM 44701T), isolated from a smear-ripened cheese.</title>
        <authorList>
            <consortium name="US DOE Joint Genome Institute (JGI-PGF)"/>
            <person name="Walter F."/>
            <person name="Albersmeier A."/>
            <person name="Kalinowski J."/>
            <person name="Ruckert C."/>
        </authorList>
    </citation>
    <scope>NUCLEOTIDE SEQUENCE</scope>
    <source>
        <strain evidence="5">KCTC 42590</strain>
    </source>
</reference>
<keyword evidence="2" id="KW-0645">Protease</keyword>
<dbReference type="Pfam" id="PF04586">
    <property type="entry name" value="Peptidase_S78"/>
    <property type="match status" value="1"/>
</dbReference>
<gene>
    <name evidence="5" type="ORF">GCM10017044_10780</name>
</gene>
<name>A0A919AP66_9PROT</name>
<proteinExistence type="predicted"/>
<dbReference type="InterPro" id="IPR054613">
    <property type="entry name" value="Peptidase_S78_dom"/>
</dbReference>
<keyword evidence="3" id="KW-0378">Hydrolase</keyword>